<evidence type="ECO:0000256" key="4">
    <source>
        <dbReference type="ARBA" id="ARBA00023172"/>
    </source>
</evidence>
<reference evidence="6" key="1">
    <citation type="submission" date="2020-04" db="EMBL/GenBank/DDBJ databases">
        <authorList>
            <person name="Alioto T."/>
            <person name="Alioto T."/>
            <person name="Gomez Garrido J."/>
        </authorList>
    </citation>
    <scope>NUCLEOTIDE SEQUENCE</scope>
    <source>
        <strain evidence="6">A484AB</strain>
    </source>
</reference>
<accession>A0A7D9DE87</accession>
<evidence type="ECO:0000256" key="3">
    <source>
        <dbReference type="ARBA" id="ARBA00022843"/>
    </source>
</evidence>
<evidence type="ECO:0000313" key="6">
    <source>
        <dbReference type="EMBL" id="CAB3981150.1"/>
    </source>
</evidence>
<evidence type="ECO:0000256" key="2">
    <source>
        <dbReference type="ARBA" id="ARBA00022553"/>
    </source>
</evidence>
<dbReference type="Pfam" id="PF12012">
    <property type="entry name" value="DUF3504"/>
    <property type="match status" value="1"/>
</dbReference>
<protein>
    <submittedName>
        <fullName evidence="6">Zinc finger MYM-type 2-like</fullName>
    </submittedName>
</protein>
<dbReference type="Gene3D" id="1.10.443.10">
    <property type="entry name" value="Intergrase catalytic core"/>
    <property type="match status" value="1"/>
</dbReference>
<feature type="domain" description="ZMYM2-like/QRICH1 C-terminal" evidence="5">
    <location>
        <begin position="2"/>
        <end position="124"/>
    </location>
</feature>
<gene>
    <name evidence="6" type="ORF">PACLA_8A072960</name>
</gene>
<keyword evidence="2" id="KW-0597">Phosphoprotein</keyword>
<dbReference type="OrthoDB" id="10002548at2759"/>
<dbReference type="EMBL" id="CACRXK020000357">
    <property type="protein sequence ID" value="CAB3981150.1"/>
    <property type="molecule type" value="Genomic_DNA"/>
</dbReference>
<name>A0A7D9DE87_PARCT</name>
<dbReference type="InterPro" id="IPR042838">
    <property type="entry name" value="KIAA1958"/>
</dbReference>
<dbReference type="InterPro" id="IPR013762">
    <property type="entry name" value="Integrase-like_cat_sf"/>
</dbReference>
<keyword evidence="3" id="KW-0832">Ubl conjugation</keyword>
<keyword evidence="1" id="KW-1017">Isopeptide bond</keyword>
<dbReference type="InterPro" id="IPR011010">
    <property type="entry name" value="DNA_brk_join_enz"/>
</dbReference>
<dbReference type="InterPro" id="IPR021893">
    <property type="entry name" value="ZMYM2-like_C"/>
</dbReference>
<dbReference type="SUPFAM" id="SSF56349">
    <property type="entry name" value="DNA breaking-rejoining enzymes"/>
    <property type="match status" value="1"/>
</dbReference>
<dbReference type="PANTHER" id="PTHR46963">
    <property type="entry name" value="SIMILAR TO RIKEN CDNA E130308A19"/>
    <property type="match status" value="1"/>
</dbReference>
<dbReference type="GO" id="GO:0015074">
    <property type="term" value="P:DNA integration"/>
    <property type="evidence" value="ECO:0007669"/>
    <property type="project" value="InterPro"/>
</dbReference>
<dbReference type="GO" id="GO:0006310">
    <property type="term" value="P:DNA recombination"/>
    <property type="evidence" value="ECO:0007669"/>
    <property type="project" value="UniProtKB-KW"/>
</dbReference>
<evidence type="ECO:0000256" key="1">
    <source>
        <dbReference type="ARBA" id="ARBA00022499"/>
    </source>
</evidence>
<evidence type="ECO:0000259" key="5">
    <source>
        <dbReference type="Pfam" id="PF12012"/>
    </source>
</evidence>
<proteinExistence type="predicted"/>
<evidence type="ECO:0000313" key="7">
    <source>
        <dbReference type="Proteomes" id="UP001152795"/>
    </source>
</evidence>
<keyword evidence="4" id="KW-0233">DNA recombination</keyword>
<dbReference type="Proteomes" id="UP001152795">
    <property type="component" value="Unassembled WGS sequence"/>
</dbReference>
<sequence>MHFGLRGCKEHRDMCWGDVKLKETVDGEEFLEFNERQTKTRTGSDCRDVRKMAPKMFATDGSERDPVVVYKLYVQKRPQKMKEDDSPFYLAVNNNLKAESLQTKEWFKAGPVGINKLNSLMKSMAQKAGINNRLRNHSGRKTMIQTLSENDIPPTHIAKCLGTRI</sequence>
<organism evidence="6 7">
    <name type="scientific">Paramuricea clavata</name>
    <name type="common">Red gorgonian</name>
    <name type="synonym">Violescent sea-whip</name>
    <dbReference type="NCBI Taxonomy" id="317549"/>
    <lineage>
        <taxon>Eukaryota</taxon>
        <taxon>Metazoa</taxon>
        <taxon>Cnidaria</taxon>
        <taxon>Anthozoa</taxon>
        <taxon>Octocorallia</taxon>
        <taxon>Malacalcyonacea</taxon>
        <taxon>Plexauridae</taxon>
        <taxon>Paramuricea</taxon>
    </lineage>
</organism>
<keyword evidence="7" id="KW-1185">Reference proteome</keyword>
<dbReference type="PANTHER" id="PTHR46963:SF4">
    <property type="entry name" value="HYPOTHETICAL PROTEIN MGC115716"/>
    <property type="match status" value="1"/>
</dbReference>
<dbReference type="GO" id="GO:0003677">
    <property type="term" value="F:DNA binding"/>
    <property type="evidence" value="ECO:0007669"/>
    <property type="project" value="InterPro"/>
</dbReference>
<comment type="caution">
    <text evidence="6">The sequence shown here is derived from an EMBL/GenBank/DDBJ whole genome shotgun (WGS) entry which is preliminary data.</text>
</comment>
<dbReference type="AlphaFoldDB" id="A0A7D9DE87"/>